<sequence length="94" mass="10541">MSDAHLETVHVIVKGKVQGVGYRHAAVRRAHMLGVTGWVQNLPDGTVEAVVQGTADQVDHMLEWLRRGPPAAQVRELASERSFDEKRYKHFAQL</sequence>
<comment type="catalytic activity">
    <reaction evidence="3 4">
        <text>an acyl phosphate + H2O = a carboxylate + phosphate + H(+)</text>
        <dbReference type="Rhea" id="RHEA:14965"/>
        <dbReference type="ChEBI" id="CHEBI:15377"/>
        <dbReference type="ChEBI" id="CHEBI:15378"/>
        <dbReference type="ChEBI" id="CHEBI:29067"/>
        <dbReference type="ChEBI" id="CHEBI:43474"/>
        <dbReference type="ChEBI" id="CHEBI:59918"/>
        <dbReference type="EC" id="3.6.1.7"/>
    </reaction>
</comment>
<accession>A0ABX4F8F9</accession>
<organism evidence="7 8">
    <name type="scientific">Bordetella genomosp. 6</name>
    <dbReference type="NCBI Taxonomy" id="463024"/>
    <lineage>
        <taxon>Bacteria</taxon>
        <taxon>Pseudomonadati</taxon>
        <taxon>Pseudomonadota</taxon>
        <taxon>Betaproteobacteria</taxon>
        <taxon>Burkholderiales</taxon>
        <taxon>Alcaligenaceae</taxon>
        <taxon>Bordetella</taxon>
    </lineage>
</organism>
<dbReference type="SUPFAM" id="SSF54975">
    <property type="entry name" value="Acylphosphatase/BLUF domain-like"/>
    <property type="match status" value="1"/>
</dbReference>
<name>A0ABX4F8F9_9BORD</name>
<feature type="domain" description="Acylphosphatase-like" evidence="6">
    <location>
        <begin position="8"/>
        <end position="94"/>
    </location>
</feature>
<evidence type="ECO:0000256" key="4">
    <source>
        <dbReference type="PROSITE-ProRule" id="PRU00520"/>
    </source>
</evidence>
<dbReference type="RefSeq" id="WP_033465643.1">
    <property type="nucleotide sequence ID" value="NZ_CP021107.1"/>
</dbReference>
<evidence type="ECO:0000256" key="1">
    <source>
        <dbReference type="ARBA" id="ARBA00005614"/>
    </source>
</evidence>
<dbReference type="InterPro" id="IPR036046">
    <property type="entry name" value="Acylphosphatase-like_dom_sf"/>
</dbReference>
<dbReference type="PANTHER" id="PTHR47268">
    <property type="entry name" value="ACYLPHOSPHATASE"/>
    <property type="match status" value="1"/>
</dbReference>
<dbReference type="PROSITE" id="PS51160">
    <property type="entry name" value="ACYLPHOSPHATASE_3"/>
    <property type="match status" value="1"/>
</dbReference>
<dbReference type="PRINTS" id="PR00112">
    <property type="entry name" value="ACYLPHPHTASE"/>
</dbReference>
<dbReference type="Proteomes" id="UP000216524">
    <property type="component" value="Unassembled WGS sequence"/>
</dbReference>
<evidence type="ECO:0000313" key="8">
    <source>
        <dbReference type="Proteomes" id="UP000216524"/>
    </source>
</evidence>
<dbReference type="Pfam" id="PF00708">
    <property type="entry name" value="Acylphosphatase"/>
    <property type="match status" value="1"/>
</dbReference>
<feature type="active site" evidence="4">
    <location>
        <position position="41"/>
    </location>
</feature>
<keyword evidence="8" id="KW-1185">Reference proteome</keyword>
<dbReference type="PROSITE" id="PS00151">
    <property type="entry name" value="ACYLPHOSPHATASE_2"/>
    <property type="match status" value="1"/>
</dbReference>
<protein>
    <recommendedName>
        <fullName evidence="2 4">acylphosphatase</fullName>
        <ecNumber evidence="2 4">3.6.1.7</ecNumber>
    </recommendedName>
</protein>
<evidence type="ECO:0000259" key="6">
    <source>
        <dbReference type="PROSITE" id="PS51160"/>
    </source>
</evidence>
<dbReference type="PANTHER" id="PTHR47268:SF4">
    <property type="entry name" value="ACYLPHOSPHATASE"/>
    <property type="match status" value="1"/>
</dbReference>
<dbReference type="InterPro" id="IPR020456">
    <property type="entry name" value="Acylphosphatase"/>
</dbReference>
<dbReference type="NCBIfam" id="NF010998">
    <property type="entry name" value="PRK14424.1"/>
    <property type="match status" value="1"/>
</dbReference>
<gene>
    <name evidence="7" type="ORF">CAL23_23895</name>
</gene>
<comment type="similarity">
    <text evidence="1 5">Belongs to the acylphosphatase family.</text>
</comment>
<evidence type="ECO:0000313" key="7">
    <source>
        <dbReference type="EMBL" id="OZI70605.1"/>
    </source>
</evidence>
<reference evidence="7 8" key="1">
    <citation type="submission" date="2017-05" db="EMBL/GenBank/DDBJ databases">
        <title>Complete and WGS of Bordetella genogroups.</title>
        <authorList>
            <person name="Spilker T."/>
            <person name="Lipuma J."/>
        </authorList>
    </citation>
    <scope>NUCLEOTIDE SEQUENCE [LARGE SCALE GENOMIC DNA]</scope>
    <source>
        <strain evidence="7 8">AU3139</strain>
    </source>
</reference>
<dbReference type="EMBL" id="NEVV01000007">
    <property type="protein sequence ID" value="OZI70605.1"/>
    <property type="molecule type" value="Genomic_DNA"/>
</dbReference>
<feature type="active site" evidence="4">
    <location>
        <position position="23"/>
    </location>
</feature>
<dbReference type="InterPro" id="IPR001792">
    <property type="entry name" value="Acylphosphatase-like_dom"/>
</dbReference>
<dbReference type="InterPro" id="IPR017968">
    <property type="entry name" value="Acylphosphatase_CS"/>
</dbReference>
<evidence type="ECO:0000256" key="2">
    <source>
        <dbReference type="ARBA" id="ARBA00012150"/>
    </source>
</evidence>
<keyword evidence="4" id="KW-0378">Hydrolase</keyword>
<evidence type="ECO:0000256" key="3">
    <source>
        <dbReference type="ARBA" id="ARBA00047645"/>
    </source>
</evidence>
<dbReference type="Gene3D" id="3.30.70.100">
    <property type="match status" value="1"/>
</dbReference>
<proteinExistence type="inferred from homology"/>
<evidence type="ECO:0000256" key="5">
    <source>
        <dbReference type="RuleBase" id="RU004168"/>
    </source>
</evidence>
<dbReference type="EC" id="3.6.1.7" evidence="2 4"/>
<comment type="caution">
    <text evidence="7">The sequence shown here is derived from an EMBL/GenBank/DDBJ whole genome shotgun (WGS) entry which is preliminary data.</text>
</comment>